<reference evidence="2 3" key="1">
    <citation type="submission" date="2024-06" db="EMBL/GenBank/DDBJ databases">
        <title>The Natural Products Discovery Center: Release of the First 8490 Sequenced Strains for Exploring Actinobacteria Biosynthetic Diversity.</title>
        <authorList>
            <person name="Kalkreuter E."/>
            <person name="Kautsar S.A."/>
            <person name="Yang D."/>
            <person name="Bader C.D."/>
            <person name="Teijaro C.N."/>
            <person name="Fluegel L."/>
            <person name="Davis C.M."/>
            <person name="Simpson J.R."/>
            <person name="Lauterbach L."/>
            <person name="Steele A.D."/>
            <person name="Gui C."/>
            <person name="Meng S."/>
            <person name="Li G."/>
            <person name="Viehrig K."/>
            <person name="Ye F."/>
            <person name="Su P."/>
            <person name="Kiefer A.F."/>
            <person name="Nichols A."/>
            <person name="Cepeda A.J."/>
            <person name="Yan W."/>
            <person name="Fan B."/>
            <person name="Jiang Y."/>
            <person name="Adhikari A."/>
            <person name="Zheng C.-J."/>
            <person name="Schuster L."/>
            <person name="Cowan T.M."/>
            <person name="Smanski M.J."/>
            <person name="Chevrette M.G."/>
            <person name="De Carvalho L.P.S."/>
            <person name="Shen B."/>
        </authorList>
    </citation>
    <scope>NUCLEOTIDE SEQUENCE [LARGE SCALE GENOMIC DNA]</scope>
    <source>
        <strain evidence="2 3">NPDC053791</strain>
    </source>
</reference>
<feature type="transmembrane region" description="Helical" evidence="1">
    <location>
        <begin position="176"/>
        <end position="198"/>
    </location>
</feature>
<accession>A0ABV3J1P6</accession>
<keyword evidence="1" id="KW-0812">Transmembrane</keyword>
<feature type="transmembrane region" description="Helical" evidence="1">
    <location>
        <begin position="129"/>
        <end position="147"/>
    </location>
</feature>
<feature type="transmembrane region" description="Helical" evidence="1">
    <location>
        <begin position="210"/>
        <end position="231"/>
    </location>
</feature>
<dbReference type="EMBL" id="JBFASG010000036">
    <property type="protein sequence ID" value="MEV4926614.1"/>
    <property type="molecule type" value="Genomic_DNA"/>
</dbReference>
<keyword evidence="1" id="KW-0472">Membrane</keyword>
<evidence type="ECO:0008006" key="4">
    <source>
        <dbReference type="Google" id="ProtNLM"/>
    </source>
</evidence>
<organism evidence="2 3">
    <name type="scientific">Streptomyces roseoverticillatus</name>
    <dbReference type="NCBI Taxonomy" id="66429"/>
    <lineage>
        <taxon>Bacteria</taxon>
        <taxon>Bacillati</taxon>
        <taxon>Actinomycetota</taxon>
        <taxon>Actinomycetes</taxon>
        <taxon>Kitasatosporales</taxon>
        <taxon>Streptomycetaceae</taxon>
        <taxon>Streptomyces</taxon>
    </lineage>
</organism>
<proteinExistence type="predicted"/>
<comment type="caution">
    <text evidence="2">The sequence shown here is derived from an EMBL/GenBank/DDBJ whole genome shotgun (WGS) entry which is preliminary data.</text>
</comment>
<name>A0ABV3J1P6_9ACTN</name>
<keyword evidence="1" id="KW-1133">Transmembrane helix</keyword>
<sequence>MTALSERPAPITARQRADLTIALTAWAVPLLLTTAVAPATSRPAQLALMLAGALTVTLMLRREDRTVRGQTLAATLCACTVEALAVPVLHLWTFWRDAWPLWLPFHHAQLYLTTVVIARSLPGVLRHPVLTPCAVLWCGAATVWRVLAGERGDLISVFGVAALLSLRRHPVLGPRLPTIVVVCGLTDAAGVAAGTWTYQPHDITGLLTLGNPPAAVAGGFCITYYASLLLAPRLLNIWQRLGGGPPVRKPAA</sequence>
<feature type="transmembrane region" description="Helical" evidence="1">
    <location>
        <begin position="20"/>
        <end position="37"/>
    </location>
</feature>
<dbReference type="Proteomes" id="UP001552479">
    <property type="component" value="Unassembled WGS sequence"/>
</dbReference>
<evidence type="ECO:0000313" key="2">
    <source>
        <dbReference type="EMBL" id="MEV4926614.1"/>
    </source>
</evidence>
<keyword evidence="3" id="KW-1185">Reference proteome</keyword>
<gene>
    <name evidence="2" type="ORF">AB0L03_27985</name>
</gene>
<evidence type="ECO:0000256" key="1">
    <source>
        <dbReference type="SAM" id="Phobius"/>
    </source>
</evidence>
<dbReference type="RefSeq" id="WP_366089992.1">
    <property type="nucleotide sequence ID" value="NZ_JBFASG010000036.1"/>
</dbReference>
<feature type="transmembrane region" description="Helical" evidence="1">
    <location>
        <begin position="43"/>
        <end position="60"/>
    </location>
</feature>
<feature type="transmembrane region" description="Helical" evidence="1">
    <location>
        <begin position="72"/>
        <end position="95"/>
    </location>
</feature>
<protein>
    <recommendedName>
        <fullName evidence="4">Integral membrane protein</fullName>
    </recommendedName>
</protein>
<evidence type="ECO:0000313" key="3">
    <source>
        <dbReference type="Proteomes" id="UP001552479"/>
    </source>
</evidence>